<accession>A0A4Y3KEW4</accession>
<proteinExistence type="predicted"/>
<name>A0A4Y3KEW4_CELUD</name>
<keyword evidence="1" id="KW-0175">Coiled coil</keyword>
<organism evidence="3 4">
    <name type="scientific">Cellulomonas uda</name>
    <dbReference type="NCBI Taxonomy" id="1714"/>
    <lineage>
        <taxon>Bacteria</taxon>
        <taxon>Bacillati</taxon>
        <taxon>Actinomycetota</taxon>
        <taxon>Actinomycetes</taxon>
        <taxon>Micrococcales</taxon>
        <taxon>Cellulomonadaceae</taxon>
        <taxon>Cellulomonas</taxon>
    </lineage>
</organism>
<dbReference type="AlphaFoldDB" id="A0A4Y3KEW4"/>
<evidence type="ECO:0000313" key="3">
    <source>
        <dbReference type="EMBL" id="GEA82493.1"/>
    </source>
</evidence>
<comment type="caution">
    <text evidence="3">The sequence shown here is derived from an EMBL/GenBank/DDBJ whole genome shotgun (WGS) entry which is preliminary data.</text>
</comment>
<keyword evidence="2" id="KW-0472">Membrane</keyword>
<dbReference type="Proteomes" id="UP000315842">
    <property type="component" value="Unassembled WGS sequence"/>
</dbReference>
<feature type="coiled-coil region" evidence="1">
    <location>
        <begin position="80"/>
        <end position="107"/>
    </location>
</feature>
<keyword evidence="2" id="KW-1133">Transmembrane helix</keyword>
<protein>
    <submittedName>
        <fullName evidence="3">Uncharacterized protein</fullName>
    </submittedName>
</protein>
<evidence type="ECO:0000256" key="2">
    <source>
        <dbReference type="SAM" id="Phobius"/>
    </source>
</evidence>
<gene>
    <name evidence="3" type="ORF">CUD01_29370</name>
</gene>
<dbReference type="EMBL" id="BJLP01000064">
    <property type="protein sequence ID" value="GEA82493.1"/>
    <property type="molecule type" value="Genomic_DNA"/>
</dbReference>
<feature type="transmembrane region" description="Helical" evidence="2">
    <location>
        <begin position="12"/>
        <end position="31"/>
    </location>
</feature>
<feature type="transmembrane region" description="Helical" evidence="2">
    <location>
        <begin position="51"/>
        <end position="70"/>
    </location>
</feature>
<reference evidence="3 4" key="1">
    <citation type="submission" date="2019-06" db="EMBL/GenBank/DDBJ databases">
        <title>Whole genome shotgun sequence of Cellulomonas uda NBRC 3747.</title>
        <authorList>
            <person name="Hosoyama A."/>
            <person name="Uohara A."/>
            <person name="Ohji S."/>
            <person name="Ichikawa N."/>
        </authorList>
    </citation>
    <scope>NUCLEOTIDE SEQUENCE [LARGE SCALE GENOMIC DNA]</scope>
    <source>
        <strain evidence="3 4">NBRC 3747</strain>
    </source>
</reference>
<evidence type="ECO:0000313" key="4">
    <source>
        <dbReference type="Proteomes" id="UP000315842"/>
    </source>
</evidence>
<sequence>MARSFGPSAKVLVWGVATLVLGALASVWGWLSQIAQASRGYVDTDGTSALVVLGIVAALIGLVVTLAGVWQLATNVDIAALAAQEAAAQVERDQERAERSYAEAARDVEERWKNRLADEAGRDD</sequence>
<evidence type="ECO:0000256" key="1">
    <source>
        <dbReference type="SAM" id="Coils"/>
    </source>
</evidence>
<keyword evidence="2" id="KW-0812">Transmembrane</keyword>
<keyword evidence="4" id="KW-1185">Reference proteome</keyword>
<dbReference type="RefSeq" id="WP_141322241.1">
    <property type="nucleotide sequence ID" value="NZ_BJLP01000064.1"/>
</dbReference>